<accession>A0A7V9A5F7</accession>
<dbReference type="RefSeq" id="WP_207394646.1">
    <property type="nucleotide sequence ID" value="NZ_JABRWO010000001.1"/>
</dbReference>
<gene>
    <name evidence="2" type="ORF">HOV93_02800</name>
</gene>
<feature type="signal peptide" evidence="1">
    <location>
        <begin position="1"/>
        <end position="20"/>
    </location>
</feature>
<dbReference type="AlphaFoldDB" id="A0A7V9A5F7"/>
<name>A0A7V9A5F7_9BACT</name>
<feature type="chain" id="PRO_5030928965" description="Lipoprotein" evidence="1">
    <location>
        <begin position="21"/>
        <end position="147"/>
    </location>
</feature>
<keyword evidence="3" id="KW-1185">Reference proteome</keyword>
<organism evidence="2 3">
    <name type="scientific">Bremerella alba</name>
    <dbReference type="NCBI Taxonomy" id="980252"/>
    <lineage>
        <taxon>Bacteria</taxon>
        <taxon>Pseudomonadati</taxon>
        <taxon>Planctomycetota</taxon>
        <taxon>Planctomycetia</taxon>
        <taxon>Pirellulales</taxon>
        <taxon>Pirellulaceae</taxon>
        <taxon>Bremerella</taxon>
    </lineage>
</organism>
<evidence type="ECO:0000313" key="3">
    <source>
        <dbReference type="Proteomes" id="UP000551616"/>
    </source>
</evidence>
<keyword evidence="1" id="KW-0732">Signal</keyword>
<dbReference type="PROSITE" id="PS51257">
    <property type="entry name" value="PROKAR_LIPOPROTEIN"/>
    <property type="match status" value="1"/>
</dbReference>
<reference evidence="2 3" key="1">
    <citation type="submission" date="2020-05" db="EMBL/GenBank/DDBJ databases">
        <title>Bremerella alba sp. nov., a novel planctomycete isolated from the surface of the macroalga Fucus spiralis.</title>
        <authorList>
            <person name="Godinho O."/>
            <person name="Botelho R."/>
            <person name="Albuquerque L."/>
            <person name="Wiegand S."/>
            <person name="Da Costa M.S."/>
            <person name="Lobo-Da-Cunha A."/>
            <person name="Jogler C."/>
            <person name="Lage O.M."/>
        </authorList>
    </citation>
    <scope>NUCLEOTIDE SEQUENCE [LARGE SCALE GENOMIC DNA]</scope>
    <source>
        <strain evidence="2 3">FF15</strain>
    </source>
</reference>
<protein>
    <recommendedName>
        <fullName evidence="4">Lipoprotein</fullName>
    </recommendedName>
</protein>
<dbReference type="Proteomes" id="UP000551616">
    <property type="component" value="Unassembled WGS sequence"/>
</dbReference>
<proteinExistence type="predicted"/>
<dbReference type="EMBL" id="JABRWO010000001">
    <property type="protein sequence ID" value="MBA2113132.1"/>
    <property type="molecule type" value="Genomic_DNA"/>
</dbReference>
<evidence type="ECO:0000313" key="2">
    <source>
        <dbReference type="EMBL" id="MBA2113132.1"/>
    </source>
</evidence>
<comment type="caution">
    <text evidence="2">The sequence shown here is derived from an EMBL/GenBank/DDBJ whole genome shotgun (WGS) entry which is preliminary data.</text>
</comment>
<evidence type="ECO:0000256" key="1">
    <source>
        <dbReference type="SAM" id="SignalP"/>
    </source>
</evidence>
<sequence>MNIIRLTLVASLSATLALVAGCGRTTAPGLVPLDVQVLYQDQPVDEAVIIFVGEDGKYANGLTNASGIAAMGTFSPGDGVHPGKYNVGIDKSQLNQEQDPNDPTGDKILSSETIFHIPAKFGDPINSGLTADVQEGGELVVVFELVD</sequence>
<evidence type="ECO:0008006" key="4">
    <source>
        <dbReference type="Google" id="ProtNLM"/>
    </source>
</evidence>